<proteinExistence type="predicted"/>
<dbReference type="RefSeq" id="WP_203778899.1">
    <property type="nucleotide sequence ID" value="NZ_BOMV01000005.1"/>
</dbReference>
<gene>
    <name evidence="1" type="ORF">Ari01nite_05160</name>
</gene>
<evidence type="ECO:0000313" key="2">
    <source>
        <dbReference type="Proteomes" id="UP000636960"/>
    </source>
</evidence>
<sequence>MQRIGNLVGLQEVEAEQILDQRGGQRLVLLDRQRRQPVPGLRRGRGLDDVVVRGGFLEL</sequence>
<dbReference type="EMBL" id="BOMV01000005">
    <property type="protein sequence ID" value="GIE93051.1"/>
    <property type="molecule type" value="Genomic_DNA"/>
</dbReference>
<comment type="caution">
    <text evidence="1">The sequence shown here is derived from an EMBL/GenBank/DDBJ whole genome shotgun (WGS) entry which is preliminary data.</text>
</comment>
<keyword evidence="2" id="KW-1185">Reference proteome</keyword>
<evidence type="ECO:0000313" key="1">
    <source>
        <dbReference type="EMBL" id="GIE93051.1"/>
    </source>
</evidence>
<accession>A0A919MMK5</accession>
<dbReference type="Proteomes" id="UP000636960">
    <property type="component" value="Unassembled WGS sequence"/>
</dbReference>
<protein>
    <submittedName>
        <fullName evidence="1">Uncharacterized protein</fullName>
    </submittedName>
</protein>
<name>A0A919MMK5_9ACTN</name>
<reference evidence="1" key="1">
    <citation type="submission" date="2021-01" db="EMBL/GenBank/DDBJ databases">
        <title>Whole genome shotgun sequence of Actinoplanes rishiriensis NBRC 108556.</title>
        <authorList>
            <person name="Komaki H."/>
            <person name="Tamura T."/>
        </authorList>
    </citation>
    <scope>NUCLEOTIDE SEQUENCE</scope>
    <source>
        <strain evidence="1">NBRC 108556</strain>
    </source>
</reference>
<dbReference type="AlphaFoldDB" id="A0A919MMK5"/>
<organism evidence="1 2">
    <name type="scientific">Paractinoplanes rishiriensis</name>
    <dbReference type="NCBI Taxonomy" id="1050105"/>
    <lineage>
        <taxon>Bacteria</taxon>
        <taxon>Bacillati</taxon>
        <taxon>Actinomycetota</taxon>
        <taxon>Actinomycetes</taxon>
        <taxon>Micromonosporales</taxon>
        <taxon>Micromonosporaceae</taxon>
        <taxon>Paractinoplanes</taxon>
    </lineage>
</organism>